<comment type="caution">
    <text evidence="1">The sequence shown here is derived from an EMBL/GenBank/DDBJ whole genome shotgun (WGS) entry which is preliminary data.</text>
</comment>
<sequence length="219" mass="24858">MEGTNARHVQWNIENTAALLHQKFPSSLVFVIKPTRMHLNTFSVYSNFVESNDFGCPIHDSGYGALRHLTLIYKSACSTVADSTIPVSVVGFSKGCVVLNQLVYEIPSACYFDCEVKKFLLAIKNLYWLDGGHSGGDVQMANQHAEPRLVTSLAELDCHIHVHVTPYQVHDTLRPWIGRHYRRFCKLLHSTKANFSKEVHFEQEPGSLENHFKVLEVFK</sequence>
<accession>A0A3S1BHG7</accession>
<organism evidence="1 2">
    <name type="scientific">Elysia chlorotica</name>
    <name type="common">Eastern emerald elysia</name>
    <name type="synonym">Sea slug</name>
    <dbReference type="NCBI Taxonomy" id="188477"/>
    <lineage>
        <taxon>Eukaryota</taxon>
        <taxon>Metazoa</taxon>
        <taxon>Spiralia</taxon>
        <taxon>Lophotrochozoa</taxon>
        <taxon>Mollusca</taxon>
        <taxon>Gastropoda</taxon>
        <taxon>Heterobranchia</taxon>
        <taxon>Euthyneura</taxon>
        <taxon>Panpulmonata</taxon>
        <taxon>Sacoglossa</taxon>
        <taxon>Placobranchoidea</taxon>
        <taxon>Plakobranchidae</taxon>
        <taxon>Elysia</taxon>
    </lineage>
</organism>
<feature type="non-terminal residue" evidence="1">
    <location>
        <position position="219"/>
    </location>
</feature>
<dbReference type="PANTHER" id="PTHR31296:SF1">
    <property type="entry name" value="MITOCHONDRIAL PROTEIN C2ORF69"/>
    <property type="match status" value="1"/>
</dbReference>
<dbReference type="OrthoDB" id="419333at2759"/>
<dbReference type="Proteomes" id="UP000271974">
    <property type="component" value="Unassembled WGS sequence"/>
</dbReference>
<dbReference type="AlphaFoldDB" id="A0A3S1BHG7"/>
<proteinExistence type="predicted"/>
<dbReference type="PANTHER" id="PTHR31296">
    <property type="entry name" value="UPF0565 PROTEIN C2ORF69"/>
    <property type="match status" value="1"/>
</dbReference>
<keyword evidence="2" id="KW-1185">Reference proteome</keyword>
<dbReference type="GO" id="GO:0005739">
    <property type="term" value="C:mitochondrion"/>
    <property type="evidence" value="ECO:0007669"/>
    <property type="project" value="TreeGrafter"/>
</dbReference>
<evidence type="ECO:0000313" key="1">
    <source>
        <dbReference type="EMBL" id="RUS80822.1"/>
    </source>
</evidence>
<protein>
    <submittedName>
        <fullName evidence="1">Uncharacterized protein</fullName>
    </submittedName>
</protein>
<reference evidence="1 2" key="1">
    <citation type="submission" date="2019-01" db="EMBL/GenBank/DDBJ databases">
        <title>A draft genome assembly of the solar-powered sea slug Elysia chlorotica.</title>
        <authorList>
            <person name="Cai H."/>
            <person name="Li Q."/>
            <person name="Fang X."/>
            <person name="Li J."/>
            <person name="Curtis N.E."/>
            <person name="Altenburger A."/>
            <person name="Shibata T."/>
            <person name="Feng M."/>
            <person name="Maeda T."/>
            <person name="Schwartz J.A."/>
            <person name="Shigenobu S."/>
            <person name="Lundholm N."/>
            <person name="Nishiyama T."/>
            <person name="Yang H."/>
            <person name="Hasebe M."/>
            <person name="Li S."/>
            <person name="Pierce S.K."/>
            <person name="Wang J."/>
        </authorList>
    </citation>
    <scope>NUCLEOTIDE SEQUENCE [LARGE SCALE GENOMIC DNA]</scope>
    <source>
        <strain evidence="1">EC2010</strain>
        <tissue evidence="1">Whole organism of an adult</tissue>
    </source>
</reference>
<evidence type="ECO:0000313" key="2">
    <source>
        <dbReference type="Proteomes" id="UP000271974"/>
    </source>
</evidence>
<gene>
    <name evidence="1" type="ORF">EGW08_011403</name>
</gene>
<dbReference type="Pfam" id="PF10561">
    <property type="entry name" value="C2orf69"/>
    <property type="match status" value="2"/>
</dbReference>
<dbReference type="InterPro" id="IPR018881">
    <property type="entry name" value="C2orf69_mit"/>
</dbReference>
<name>A0A3S1BHG7_ELYCH</name>
<dbReference type="EMBL" id="RQTK01000371">
    <property type="protein sequence ID" value="RUS80822.1"/>
    <property type="molecule type" value="Genomic_DNA"/>
</dbReference>